<evidence type="ECO:0000313" key="2">
    <source>
        <dbReference type="Proteomes" id="UP000515308"/>
    </source>
</evidence>
<dbReference type="EMBL" id="LR865363">
    <property type="protein sequence ID" value="CAD2083790.1"/>
    <property type="molecule type" value="Genomic_DNA"/>
</dbReference>
<reference evidence="1 2" key="1">
    <citation type="submission" date="2020-08" db="EMBL/GenBank/DDBJ databases">
        <authorList>
            <person name="Ramaprasad A."/>
        </authorList>
    </citation>
    <scope>NUCLEOTIDE SEQUENCE [LARGE SCALE GENOMIC DNA]</scope>
</reference>
<proteinExistence type="predicted"/>
<organism evidence="1 2">
    <name type="scientific">Plasmodium vinckei lentum</name>
    <dbReference type="NCBI Taxonomy" id="138297"/>
    <lineage>
        <taxon>Eukaryota</taxon>
        <taxon>Sar</taxon>
        <taxon>Alveolata</taxon>
        <taxon>Apicomplexa</taxon>
        <taxon>Aconoidasida</taxon>
        <taxon>Haemosporida</taxon>
        <taxon>Plasmodiidae</taxon>
        <taxon>Plasmodium</taxon>
        <taxon>Plasmodium (Vinckeia)</taxon>
    </lineage>
</organism>
<gene>
    <name evidence="1" type="ORF">PVLDE_0100660</name>
</gene>
<dbReference type="VEuPathDB" id="PlasmoDB:PVLDE_0100660"/>
<accession>A0A6V7RSE1</accession>
<protein>
    <submittedName>
        <fullName evidence="1">RAP protein, putative</fullName>
    </submittedName>
</protein>
<dbReference type="Proteomes" id="UP000515308">
    <property type="component" value="Chromosome PVLDE_01"/>
</dbReference>
<sequence length="1384" mass="164799">MFIKKYNNFFVKNGERITRTIILCNNLSSIRFFFSKSPYKNKKPLNIDYINKIRNNSEKNGEIKYNNIEGNNVCNQINKEHSYRHQFNCNREIYKKCGEDNKRITKICEELYENIKKKEYNDFENKLVYSTSLAENAIEISQLINVISKSNFLKIPKETKEYNNNSIDKDKIISSYVSLIDKSLKIFDNIPIRSISLILNSMIKLGIFHNNFIDLFIKNITKIVNQSNNIDLCIFYHFYINALNHVLILRENMEDILKLFLEKINNVSLELQIKSISSVLRCNKKLVKNVFSHNSTKVDTPKIRERKSNETNEINKTNTGLKSQANNSIHFSNKDNLKTINEINLKLKNNFYIKMNYGSIQQLCNILEDLEYFDLIYNDTYYDILNILKLPSNIYKLKNIDFINILNNIKSRNNKYKDLLPLSYFSFIFDILKEKDFSNCLTNELAELIKLINYFKKMYNNLNFCMNKSEIILYKRDLADVLSIPTLIYILHDYSIINKRDTLLNSFTLKLFYRIMDCLNGEVINNSKFVKNGDEYLIKARNSESTKLFINSAEEKSSNILDLSTHLLLIKSVDTLIDKGVIKNNDYIFCKHFLYFNNYNKLEPSNYAKCEEHEKCEKYIHYNLYIISIFSKIKHDDFNFLLHLIKNSLILSVYFSIKDIVILLKGLSKCSYLVDKINYLFFESILNYLSFLIIKKNDMNGSDLNWSNNNNSSGISLFEKDLYFNKSIFKEQDILSITNNMYRQIENIIQTNSEYINTLQMNQLNENKLEYLPDSKLDRFENKMKFPIYGKEGEKEKNNIFVHNEKQMCYIDCCYILYYMDKLNYINYDIIKLVIKNMYVQINYLKNEHILKTINALTKIKNIDKEISSFNYFIKKLLFQFCYNIGDANENSKNSNGAHKIEETIKMFYIISKLHTKNEYKNSLIRKYILILLEELLEKKNYPCINNALIIMKAFKNMYPYRYIKLAKCVIKWISDEIANYKISYIDHKICLKNNEEIFKDENNNLINFDFLKTYFCVLPTLVNPTTNIYSDINDEYLLTSKKLFSILHEQFRKNQSIKNDAISVIVDFMNFSFHYMDEFFLENYPNFILYIISEKDALSKDQFCLFLLNLKYLSNWGLKIKDNQVNDNIGDQEKYIELYNSIEKSFNEFLNNDKNKSMIEIVYGDKPNYENNKLNYDFSFNNKRLTFLDTEDNDEKEIISMEYNSVNINGLFDIKKSNYNSELINKKEKKKNSYKFEENNERGKHKNRLNEFEIILRKYAYCQNNVQDKIEIVKNKKIFLFDIKYIDLKKNIIFDFLEEQDYFKEPDDSTIELLPHINLRLLILNKLNFYIFLMPFFEWDSYYGRLEKAKAIYHKLLSITNNTNSYPIQTNRDSVFSSIGQYK</sequence>
<evidence type="ECO:0000313" key="1">
    <source>
        <dbReference type="EMBL" id="CAD2083790.1"/>
    </source>
</evidence>
<name>A0A6V7RSE1_PLAVN</name>